<name>A0A371FM05_MUCPR</name>
<accession>A0A371FM05</accession>
<protein>
    <submittedName>
        <fullName evidence="1">Uncharacterized protein</fullName>
    </submittedName>
</protein>
<keyword evidence="2" id="KW-1185">Reference proteome</keyword>
<gene>
    <name evidence="1" type="ORF">CR513_40219</name>
</gene>
<dbReference type="EMBL" id="QJKJ01008562">
    <property type="protein sequence ID" value="RDX79366.1"/>
    <property type="molecule type" value="Genomic_DNA"/>
</dbReference>
<evidence type="ECO:0000313" key="1">
    <source>
        <dbReference type="EMBL" id="RDX79366.1"/>
    </source>
</evidence>
<sequence length="125" mass="14039">MESALRNRHIDLTTGDGVGMSLTYEDGTNLFLINLFKSYQLLQGSTTPLFISSNMRFVALDMLDLEKHVARSLYVGVREVTRVLMARKESILFMPLDLGLQAFPTSMSSFPTIACKSNLEETKEI</sequence>
<comment type="caution">
    <text evidence="1">The sequence shown here is derived from an EMBL/GenBank/DDBJ whole genome shotgun (WGS) entry which is preliminary data.</text>
</comment>
<feature type="non-terminal residue" evidence="1">
    <location>
        <position position="1"/>
    </location>
</feature>
<evidence type="ECO:0000313" key="2">
    <source>
        <dbReference type="Proteomes" id="UP000257109"/>
    </source>
</evidence>
<dbReference type="AlphaFoldDB" id="A0A371FM05"/>
<dbReference type="Proteomes" id="UP000257109">
    <property type="component" value="Unassembled WGS sequence"/>
</dbReference>
<proteinExistence type="predicted"/>
<reference evidence="1" key="1">
    <citation type="submission" date="2018-05" db="EMBL/GenBank/DDBJ databases">
        <title>Draft genome of Mucuna pruriens seed.</title>
        <authorList>
            <person name="Nnadi N.E."/>
            <person name="Vos R."/>
            <person name="Hasami M.H."/>
            <person name="Devisetty U.K."/>
            <person name="Aguiy J.C."/>
        </authorList>
    </citation>
    <scope>NUCLEOTIDE SEQUENCE [LARGE SCALE GENOMIC DNA]</scope>
    <source>
        <strain evidence="1">JCA_2017</strain>
    </source>
</reference>
<organism evidence="1 2">
    <name type="scientific">Mucuna pruriens</name>
    <name type="common">Velvet bean</name>
    <name type="synonym">Dolichos pruriens</name>
    <dbReference type="NCBI Taxonomy" id="157652"/>
    <lineage>
        <taxon>Eukaryota</taxon>
        <taxon>Viridiplantae</taxon>
        <taxon>Streptophyta</taxon>
        <taxon>Embryophyta</taxon>
        <taxon>Tracheophyta</taxon>
        <taxon>Spermatophyta</taxon>
        <taxon>Magnoliopsida</taxon>
        <taxon>eudicotyledons</taxon>
        <taxon>Gunneridae</taxon>
        <taxon>Pentapetalae</taxon>
        <taxon>rosids</taxon>
        <taxon>fabids</taxon>
        <taxon>Fabales</taxon>
        <taxon>Fabaceae</taxon>
        <taxon>Papilionoideae</taxon>
        <taxon>50 kb inversion clade</taxon>
        <taxon>NPAAA clade</taxon>
        <taxon>indigoferoid/millettioid clade</taxon>
        <taxon>Phaseoleae</taxon>
        <taxon>Mucuna</taxon>
    </lineage>
</organism>